<evidence type="ECO:0000256" key="1">
    <source>
        <dbReference type="SAM" id="Phobius"/>
    </source>
</evidence>
<proteinExistence type="predicted"/>
<feature type="transmembrane region" description="Helical" evidence="1">
    <location>
        <begin position="192"/>
        <end position="213"/>
    </location>
</feature>
<name>A0A428QYJ2_9HYPO</name>
<comment type="caution">
    <text evidence="2">The sequence shown here is derived from an EMBL/GenBank/DDBJ whole genome shotgun (WGS) entry which is preliminary data.</text>
</comment>
<reference evidence="2 3" key="1">
    <citation type="submission" date="2017-06" db="EMBL/GenBank/DDBJ databases">
        <title>Comparative genomic analysis of Ambrosia Fusariam Clade fungi.</title>
        <authorList>
            <person name="Stajich J.E."/>
            <person name="Carrillo J."/>
            <person name="Kijimoto T."/>
            <person name="Eskalen A."/>
            <person name="O'Donnell K."/>
            <person name="Kasson M."/>
        </authorList>
    </citation>
    <scope>NUCLEOTIDE SEQUENCE [LARGE SCALE GENOMIC DNA]</scope>
    <source>
        <strain evidence="2 3">NRRL62606</strain>
    </source>
</reference>
<keyword evidence="1" id="KW-0812">Transmembrane</keyword>
<feature type="transmembrane region" description="Helical" evidence="1">
    <location>
        <begin position="324"/>
        <end position="343"/>
    </location>
</feature>
<protein>
    <submittedName>
        <fullName evidence="2">Uncharacterized protein</fullName>
    </submittedName>
</protein>
<sequence length="572" mass="63518">MPEYDYRFRTINEFNYTHPTPILWQAWQEAYFRKIGSVLHADGEPVSLFESGCTADGWTAPSCIRTCSNAKYMFSSPENVWNCVALAVVTMEVVPGNKSVDPVNFKEMNEQFDLGGSLEAFDKLHVLMRLQRCFWQSCSESKHGNCTSELEDFRCNPVSLGNIKDFSRVINHAYCRDADLGVDSDIAGPGILVAYMVQIALALIMAGLFWATYQPWKRLKTAIGPFFGASGRASMPETRTEANHLTLVVSELQDAQIAFALTVGVVFCLAFLAGSRLGLGNISSVLSYFVNHDIAFGLLVVGTCSIAFLHPSRQRVGKHVVSRSVFMIPMVLSWWLMITAHILKTRSSWTGPEHLIEILRENVAVEDCGNYPGPMSFCLGPLLQGPDKSHRVFETTTKLSPVVHILFAIVFFEEGVISLRGRHKFNTRSSFSGRVYRILSWIPFLANLMSFIMVIICLVEVVIAFKKLQELSGGQYSWGFGQLVSMAVWIPVMVNFFTFLIFGTEEGIEARIHKDLQVSRVGTFVRASQGMPGENGSDEGQNFPLLAAVPSTASIQVMESNAPVGPLDADRP</sequence>
<feature type="transmembrane region" description="Helical" evidence="1">
    <location>
        <begin position="399"/>
        <end position="417"/>
    </location>
</feature>
<dbReference type="AlphaFoldDB" id="A0A428QYJ2"/>
<keyword evidence="1" id="KW-0472">Membrane</keyword>
<dbReference type="Proteomes" id="UP000287972">
    <property type="component" value="Unassembled WGS sequence"/>
</dbReference>
<feature type="transmembrane region" description="Helical" evidence="1">
    <location>
        <begin position="257"/>
        <end position="274"/>
    </location>
</feature>
<gene>
    <name evidence="2" type="ORF">CEP51_012197</name>
</gene>
<evidence type="ECO:0000313" key="2">
    <source>
        <dbReference type="EMBL" id="RSL70392.1"/>
    </source>
</evidence>
<organism evidence="2 3">
    <name type="scientific">Fusarium floridanum</name>
    <dbReference type="NCBI Taxonomy" id="1325733"/>
    <lineage>
        <taxon>Eukaryota</taxon>
        <taxon>Fungi</taxon>
        <taxon>Dikarya</taxon>
        <taxon>Ascomycota</taxon>
        <taxon>Pezizomycotina</taxon>
        <taxon>Sordariomycetes</taxon>
        <taxon>Hypocreomycetidae</taxon>
        <taxon>Hypocreales</taxon>
        <taxon>Nectriaceae</taxon>
        <taxon>Fusarium</taxon>
        <taxon>Fusarium solani species complex</taxon>
    </lineage>
</organism>
<feature type="transmembrane region" description="Helical" evidence="1">
    <location>
        <begin position="438"/>
        <end position="463"/>
    </location>
</feature>
<accession>A0A428QYJ2</accession>
<feature type="transmembrane region" description="Helical" evidence="1">
    <location>
        <begin position="294"/>
        <end position="312"/>
    </location>
</feature>
<evidence type="ECO:0000313" key="3">
    <source>
        <dbReference type="Proteomes" id="UP000287972"/>
    </source>
</evidence>
<dbReference type="EMBL" id="NKCL01000446">
    <property type="protein sequence ID" value="RSL70392.1"/>
    <property type="molecule type" value="Genomic_DNA"/>
</dbReference>
<keyword evidence="1" id="KW-1133">Transmembrane helix</keyword>
<feature type="transmembrane region" description="Helical" evidence="1">
    <location>
        <begin position="483"/>
        <end position="502"/>
    </location>
</feature>
<keyword evidence="3" id="KW-1185">Reference proteome</keyword>